<dbReference type="EMBL" id="FWXW01000007">
    <property type="protein sequence ID" value="SMC80277.1"/>
    <property type="molecule type" value="Genomic_DNA"/>
</dbReference>
<dbReference type="AlphaFoldDB" id="A0A1W2C4U0"/>
<dbReference type="RefSeq" id="WP_084235237.1">
    <property type="nucleotide sequence ID" value="NZ_FWXW01000007.1"/>
</dbReference>
<reference evidence="2 3" key="1">
    <citation type="submission" date="2017-04" db="EMBL/GenBank/DDBJ databases">
        <authorList>
            <person name="Afonso C.L."/>
            <person name="Miller P.J."/>
            <person name="Scott M.A."/>
            <person name="Spackman E."/>
            <person name="Goraichik I."/>
            <person name="Dimitrov K.M."/>
            <person name="Suarez D.L."/>
            <person name="Swayne D.E."/>
        </authorList>
    </citation>
    <scope>NUCLEOTIDE SEQUENCE [LARGE SCALE GENOMIC DNA]</scope>
    <source>
        <strain evidence="2 3">DSM 12816</strain>
    </source>
</reference>
<proteinExistence type="predicted"/>
<feature type="transmembrane region" description="Helical" evidence="1">
    <location>
        <begin position="36"/>
        <end position="57"/>
    </location>
</feature>
<gene>
    <name evidence="2" type="ORF">SAMN02745168_2562</name>
</gene>
<protein>
    <submittedName>
        <fullName evidence="2">Uncharacterized protein</fullName>
    </submittedName>
</protein>
<feature type="transmembrane region" description="Helical" evidence="1">
    <location>
        <begin position="9"/>
        <end position="30"/>
    </location>
</feature>
<evidence type="ECO:0000313" key="2">
    <source>
        <dbReference type="EMBL" id="SMC80277.1"/>
    </source>
</evidence>
<keyword evidence="1" id="KW-0812">Transmembrane</keyword>
<organism evidence="2 3">
    <name type="scientific">Papillibacter cinnamivorans DSM 12816</name>
    <dbReference type="NCBI Taxonomy" id="1122930"/>
    <lineage>
        <taxon>Bacteria</taxon>
        <taxon>Bacillati</taxon>
        <taxon>Bacillota</taxon>
        <taxon>Clostridia</taxon>
        <taxon>Eubacteriales</taxon>
        <taxon>Oscillospiraceae</taxon>
        <taxon>Papillibacter</taxon>
    </lineage>
</organism>
<accession>A0A1W2C4U0</accession>
<keyword evidence="1" id="KW-1133">Transmembrane helix</keyword>
<evidence type="ECO:0000256" key="1">
    <source>
        <dbReference type="SAM" id="Phobius"/>
    </source>
</evidence>
<name>A0A1W2C4U0_9FIRM</name>
<feature type="transmembrane region" description="Helical" evidence="1">
    <location>
        <begin position="69"/>
        <end position="90"/>
    </location>
</feature>
<dbReference type="Proteomes" id="UP000192790">
    <property type="component" value="Unassembled WGS sequence"/>
</dbReference>
<sequence>MKKRLTEVLAYAGVLNFIVVAVVILLAFIANEAFGSYFNAFAGYIPFSFIPAVFSAISSRKLDNKKVSLFILSINVIYLIIYVLVFLYVFCIFH</sequence>
<keyword evidence="3" id="KW-1185">Reference proteome</keyword>
<keyword evidence="1" id="KW-0472">Membrane</keyword>
<evidence type="ECO:0000313" key="3">
    <source>
        <dbReference type="Proteomes" id="UP000192790"/>
    </source>
</evidence>
<dbReference type="STRING" id="1122930.SAMN02745168_2562"/>